<accession>A0A4R5QLZ6</accession>
<proteinExistence type="predicted"/>
<dbReference type="Proteomes" id="UP000295096">
    <property type="component" value="Unassembled WGS sequence"/>
</dbReference>
<evidence type="ECO:0000313" key="2">
    <source>
        <dbReference type="EMBL" id="TDH64296.1"/>
    </source>
</evidence>
<dbReference type="EMBL" id="SMSJ01000002">
    <property type="protein sequence ID" value="TDH64296.1"/>
    <property type="molecule type" value="Genomic_DNA"/>
</dbReference>
<comment type="caution">
    <text evidence="2">The sequence shown here is derived from an EMBL/GenBank/DDBJ whole genome shotgun (WGS) entry which is preliminary data.</text>
</comment>
<dbReference type="OrthoDB" id="6286374at2"/>
<sequence length="78" mass="8283">MPHDAWDWVRTIALWLAGLRTTACSTLFGVPLWFNALQQLARIRSSGPSPWEAAAARGDGRSVVRAGLQLGAAASPPG</sequence>
<keyword evidence="1" id="KW-0472">Membrane</keyword>
<protein>
    <submittedName>
        <fullName evidence="2">Uncharacterized protein</fullName>
    </submittedName>
</protein>
<keyword evidence="1" id="KW-1133">Transmembrane helix</keyword>
<gene>
    <name evidence="2" type="ORF">E2C06_02865</name>
</gene>
<keyword evidence="1" id="KW-0812">Transmembrane</keyword>
<dbReference type="RefSeq" id="WP_133287061.1">
    <property type="nucleotide sequence ID" value="NZ_SMSJ01000002.1"/>
</dbReference>
<reference evidence="2 3" key="1">
    <citation type="journal article" date="2016" name="J. Microbiol.">
        <title>Dankookia rubra gen. nov., sp. nov., an alphaproteobacterium isolated from sediment of a shallow stream.</title>
        <authorList>
            <person name="Kim W.H."/>
            <person name="Kim D.H."/>
            <person name="Kang K."/>
            <person name="Ahn T.Y."/>
        </authorList>
    </citation>
    <scope>NUCLEOTIDE SEQUENCE [LARGE SCALE GENOMIC DNA]</scope>
    <source>
        <strain evidence="2 3">JCM30602</strain>
    </source>
</reference>
<feature type="transmembrane region" description="Helical" evidence="1">
    <location>
        <begin position="12"/>
        <end position="34"/>
    </location>
</feature>
<keyword evidence="3" id="KW-1185">Reference proteome</keyword>
<evidence type="ECO:0000256" key="1">
    <source>
        <dbReference type="SAM" id="Phobius"/>
    </source>
</evidence>
<evidence type="ECO:0000313" key="3">
    <source>
        <dbReference type="Proteomes" id="UP000295096"/>
    </source>
</evidence>
<name>A0A4R5QLZ6_9PROT</name>
<dbReference type="AlphaFoldDB" id="A0A4R5QLZ6"/>
<organism evidence="2 3">
    <name type="scientific">Dankookia rubra</name>
    <dbReference type="NCBI Taxonomy" id="1442381"/>
    <lineage>
        <taxon>Bacteria</taxon>
        <taxon>Pseudomonadati</taxon>
        <taxon>Pseudomonadota</taxon>
        <taxon>Alphaproteobacteria</taxon>
        <taxon>Acetobacterales</taxon>
        <taxon>Roseomonadaceae</taxon>
        <taxon>Dankookia</taxon>
    </lineage>
</organism>